<dbReference type="EMBL" id="SJPO01000006">
    <property type="protein sequence ID" value="TWT76087.1"/>
    <property type="molecule type" value="Genomic_DNA"/>
</dbReference>
<keyword evidence="1" id="KW-1133">Transmembrane helix</keyword>
<sequence>MQIALFLADAAPTWLPIAGFALGAIGTVLGILNFWRNVVRDRPKLRVTPTQAIGVGNRAGVRFVGVHVVNMSTFPLTITGAGWIIPEVEAKKHRAHVIPDQPPVMGENIPATIGPREAASFVMRAKPETAEKGMTYTGVWAKTACGFEVRTKIKHLDSSFRVFVAGADQFQ</sequence>
<evidence type="ECO:0000313" key="3">
    <source>
        <dbReference type="Proteomes" id="UP000318478"/>
    </source>
</evidence>
<gene>
    <name evidence="2" type="ORF">Pla123a_28760</name>
</gene>
<comment type="caution">
    <text evidence="2">The sequence shown here is derived from an EMBL/GenBank/DDBJ whole genome shotgun (WGS) entry which is preliminary data.</text>
</comment>
<dbReference type="AlphaFoldDB" id="A0A5C5YMP6"/>
<evidence type="ECO:0000256" key="1">
    <source>
        <dbReference type="SAM" id="Phobius"/>
    </source>
</evidence>
<accession>A0A5C5YMP6</accession>
<dbReference type="RefSeq" id="WP_146588034.1">
    <property type="nucleotide sequence ID" value="NZ_SJPO01000006.1"/>
</dbReference>
<keyword evidence="1" id="KW-0472">Membrane</keyword>
<dbReference type="OrthoDB" id="7448728at2"/>
<keyword evidence="3" id="KW-1185">Reference proteome</keyword>
<proteinExistence type="predicted"/>
<feature type="transmembrane region" description="Helical" evidence="1">
    <location>
        <begin position="14"/>
        <end position="35"/>
    </location>
</feature>
<organism evidence="2 3">
    <name type="scientific">Posidoniimonas polymericola</name>
    <dbReference type="NCBI Taxonomy" id="2528002"/>
    <lineage>
        <taxon>Bacteria</taxon>
        <taxon>Pseudomonadati</taxon>
        <taxon>Planctomycetota</taxon>
        <taxon>Planctomycetia</taxon>
        <taxon>Pirellulales</taxon>
        <taxon>Lacipirellulaceae</taxon>
        <taxon>Posidoniimonas</taxon>
    </lineage>
</organism>
<keyword evidence="1" id="KW-0812">Transmembrane</keyword>
<evidence type="ECO:0000313" key="2">
    <source>
        <dbReference type="EMBL" id="TWT76087.1"/>
    </source>
</evidence>
<reference evidence="2 3" key="1">
    <citation type="submission" date="2019-02" db="EMBL/GenBank/DDBJ databases">
        <title>Deep-cultivation of Planctomycetes and their phenomic and genomic characterization uncovers novel biology.</title>
        <authorList>
            <person name="Wiegand S."/>
            <person name="Jogler M."/>
            <person name="Boedeker C."/>
            <person name="Pinto D."/>
            <person name="Vollmers J."/>
            <person name="Rivas-Marin E."/>
            <person name="Kohn T."/>
            <person name="Peeters S.H."/>
            <person name="Heuer A."/>
            <person name="Rast P."/>
            <person name="Oberbeckmann S."/>
            <person name="Bunk B."/>
            <person name="Jeske O."/>
            <person name="Meyerdierks A."/>
            <person name="Storesund J.E."/>
            <person name="Kallscheuer N."/>
            <person name="Luecker S."/>
            <person name="Lage O.M."/>
            <person name="Pohl T."/>
            <person name="Merkel B.J."/>
            <person name="Hornburger P."/>
            <person name="Mueller R.-W."/>
            <person name="Bruemmer F."/>
            <person name="Labrenz M."/>
            <person name="Spormann A.M."/>
            <person name="Op Den Camp H."/>
            <person name="Overmann J."/>
            <person name="Amann R."/>
            <person name="Jetten M.S.M."/>
            <person name="Mascher T."/>
            <person name="Medema M.H."/>
            <person name="Devos D.P."/>
            <person name="Kaster A.-K."/>
            <person name="Ovreas L."/>
            <person name="Rohde M."/>
            <person name="Galperin M.Y."/>
            <person name="Jogler C."/>
        </authorList>
    </citation>
    <scope>NUCLEOTIDE SEQUENCE [LARGE SCALE GENOMIC DNA]</scope>
    <source>
        <strain evidence="2 3">Pla123a</strain>
    </source>
</reference>
<name>A0A5C5YMP6_9BACT</name>
<protein>
    <submittedName>
        <fullName evidence="2">Uncharacterized protein</fullName>
    </submittedName>
</protein>
<dbReference type="Proteomes" id="UP000318478">
    <property type="component" value="Unassembled WGS sequence"/>
</dbReference>